<name>A0A1R3GVG2_9ROSI</name>
<evidence type="ECO:0000256" key="1">
    <source>
        <dbReference type="ARBA" id="ARBA00022614"/>
    </source>
</evidence>
<evidence type="ECO:0000313" key="5">
    <source>
        <dbReference type="EMBL" id="OMO62072.1"/>
    </source>
</evidence>
<feature type="region of interest" description="Disordered" evidence="3">
    <location>
        <begin position="204"/>
        <end position="274"/>
    </location>
</feature>
<keyword evidence="1" id="KW-0433">Leucine-rich repeat</keyword>
<evidence type="ECO:0000256" key="2">
    <source>
        <dbReference type="ARBA" id="ARBA00022737"/>
    </source>
</evidence>
<keyword evidence="2" id="KW-0677">Repeat</keyword>
<dbReference type="InterPro" id="IPR045344">
    <property type="entry name" value="C-JID"/>
</dbReference>
<keyword evidence="6" id="KW-1185">Reference proteome</keyword>
<feature type="domain" description="C-JID" evidence="4">
    <location>
        <begin position="29"/>
        <end position="189"/>
    </location>
</feature>
<sequence length="287" mass="32781">MAENNNALTLLKDYLKVYGNARPAFSIFMPGTEIPESFKFKHHGDESTKIPLPPNIWNDGQWMGVALCCILASASGNDAWGYRECIYVKPVIHGRKHPRPVTGYIFESDYSRCQIMKEHIWLIYWRRDELYPSFPLDENDGETKNSSNTSLAGEQYCDEIEFQFQHYNSTVRPKVKKYGFQILYGKDLEGMDVESTEQHISLSSPNFNDGIHQDTPNGPTGYVFEFEETGSGESGSDEDIPDPLSSLRRPHPKRLENNMKSNKRPREDETHFGLVRNLLSSTTWSGA</sequence>
<dbReference type="EMBL" id="AWUE01021489">
    <property type="protein sequence ID" value="OMO62072.1"/>
    <property type="molecule type" value="Genomic_DNA"/>
</dbReference>
<feature type="compositionally biased region" description="Acidic residues" evidence="3">
    <location>
        <begin position="225"/>
        <end position="241"/>
    </location>
</feature>
<evidence type="ECO:0000313" key="6">
    <source>
        <dbReference type="Proteomes" id="UP000187203"/>
    </source>
</evidence>
<evidence type="ECO:0000259" key="4">
    <source>
        <dbReference type="Pfam" id="PF20160"/>
    </source>
</evidence>
<accession>A0A1R3GVG2</accession>
<comment type="caution">
    <text evidence="5">The sequence shown here is derived from an EMBL/GenBank/DDBJ whole genome shotgun (WGS) entry which is preliminary data.</text>
</comment>
<proteinExistence type="predicted"/>
<dbReference type="Pfam" id="PF20160">
    <property type="entry name" value="C-JID"/>
    <property type="match status" value="1"/>
</dbReference>
<dbReference type="AlphaFoldDB" id="A0A1R3GVG2"/>
<evidence type="ECO:0000256" key="3">
    <source>
        <dbReference type="SAM" id="MobiDB-lite"/>
    </source>
</evidence>
<organism evidence="5 6">
    <name type="scientific">Corchorus olitorius</name>
    <dbReference type="NCBI Taxonomy" id="93759"/>
    <lineage>
        <taxon>Eukaryota</taxon>
        <taxon>Viridiplantae</taxon>
        <taxon>Streptophyta</taxon>
        <taxon>Embryophyta</taxon>
        <taxon>Tracheophyta</taxon>
        <taxon>Spermatophyta</taxon>
        <taxon>Magnoliopsida</taxon>
        <taxon>eudicotyledons</taxon>
        <taxon>Gunneridae</taxon>
        <taxon>Pentapetalae</taxon>
        <taxon>rosids</taxon>
        <taxon>malvids</taxon>
        <taxon>Malvales</taxon>
        <taxon>Malvaceae</taxon>
        <taxon>Grewioideae</taxon>
        <taxon>Apeibeae</taxon>
        <taxon>Corchorus</taxon>
    </lineage>
</organism>
<dbReference type="Proteomes" id="UP000187203">
    <property type="component" value="Unassembled WGS sequence"/>
</dbReference>
<dbReference type="OrthoDB" id="1741949at2759"/>
<reference evidence="6" key="1">
    <citation type="submission" date="2013-09" db="EMBL/GenBank/DDBJ databases">
        <title>Corchorus olitorius genome sequencing.</title>
        <authorList>
            <person name="Alam M."/>
            <person name="Haque M.S."/>
            <person name="Islam M.S."/>
            <person name="Emdad E.M."/>
            <person name="Islam M.M."/>
            <person name="Ahmed B."/>
            <person name="Halim A."/>
            <person name="Hossen Q.M.M."/>
            <person name="Hossain M.Z."/>
            <person name="Ahmed R."/>
            <person name="Khan M.M."/>
            <person name="Islam R."/>
            <person name="Rashid M.M."/>
            <person name="Khan S.A."/>
            <person name="Rahman M.S."/>
            <person name="Alam M."/>
            <person name="Yahiya A.S."/>
            <person name="Khan M.S."/>
            <person name="Azam M.S."/>
            <person name="Haque T."/>
            <person name="Lashkar M.Z.H."/>
            <person name="Akhand A.I."/>
            <person name="Morshed G."/>
            <person name="Roy S."/>
            <person name="Uddin K.S."/>
            <person name="Rabeya T."/>
            <person name="Hossain A.S."/>
            <person name="Chowdhury A."/>
            <person name="Snigdha A.R."/>
            <person name="Mortoza M.S."/>
            <person name="Matin S.A."/>
            <person name="Hoque S.M.E."/>
            <person name="Islam M.K."/>
            <person name="Roy D.K."/>
            <person name="Haider R."/>
            <person name="Moosa M.M."/>
            <person name="Elias S.M."/>
            <person name="Hasan A.M."/>
            <person name="Jahan S."/>
            <person name="Shafiuddin M."/>
            <person name="Mahmood N."/>
            <person name="Shommy N.S."/>
        </authorList>
    </citation>
    <scope>NUCLEOTIDE SEQUENCE [LARGE SCALE GENOMIC DNA]</scope>
    <source>
        <strain evidence="6">cv. O-4</strain>
    </source>
</reference>
<gene>
    <name evidence="5" type="ORF">COLO4_33237</name>
</gene>
<protein>
    <submittedName>
        <fullName evidence="5">Leucine-rich repeat-containing protein</fullName>
    </submittedName>
</protein>